<keyword evidence="6" id="KW-1185">Reference proteome</keyword>
<dbReference type="Pfam" id="PF12205">
    <property type="entry name" value="GIT1_C"/>
    <property type="match status" value="1"/>
</dbReference>
<dbReference type="SMART" id="SM00555">
    <property type="entry name" value="GIT"/>
    <property type="match status" value="2"/>
</dbReference>
<dbReference type="PANTHER" id="PTHR21601:SF0">
    <property type="entry name" value="PROTEIN SPA2-RELATED"/>
    <property type="match status" value="1"/>
</dbReference>
<keyword evidence="1" id="KW-0677">Repeat</keyword>
<feature type="domain" description="GIT Spa2 homology (SHD)" evidence="4">
    <location>
        <begin position="91"/>
        <end position="121"/>
    </location>
</feature>
<sequence length="717" mass="80402">MAYSRSPPQSPNSQEDWSIRGPKPSKTFSTSSRSTTQNSRSQSYASSSSRAFSTTGYEAVARAYHSELHKYLSQIIAKEANEGTPPQRVSARQKLSRLNPLQFHELAMDVYDELIRRNRDDKQVPFLPVRDEFHPRRNQARQKLATLPISRFQDLASDVYSELSRRYPQFVEGEEDVYSSPPPVPPMPIASPKMDSKPQPSQATNIVPVKGMINVEPVGPEEDDNNDHEIYPRPSKSNGVGDGNFQSLDSLMADLGNMVTAPTGPRTETPQGISDPERMRSEYEYRIATMAKRIQQLESEAAMVTYNDSYTIECGKLKLFGPQGSKESLHQDQERHQLSRGNDFQEDYHRLEEKYRQLEHEHHEQQRTVQEVKTETSKLLEELKSLSAKNDELRTSKEQAEQRTRQLEDEVKEWQTKYESARQELRNIKGTLPSDELQSQDIMKDHLLQPTREGAIAHDHIVTYQTAIDALSRSARSNKPSEVLITMKTVVMACKSLTEAVEAYESSHELPALTQTKLYTLKTQFSDALAQLLVAAKNHANGMGIMPVGLIEGTAGHLTIVVVELAKLLGISSTSETKTGTSASTASDRLDPEELSEYLKTETDHIVQTIQNLLSALRSPGQITEVSDIIVSIVNIVSNVVEVSRSTFSGGAGLQYRKKGDLVLADLLTCKDKLLQIRDSSFAQSPERASAAAKRDLAKESYEIAKYTKELINIFED</sequence>
<evidence type="ECO:0000256" key="3">
    <source>
        <dbReference type="SAM" id="MobiDB-lite"/>
    </source>
</evidence>
<reference evidence="5" key="1">
    <citation type="submission" date="2020-01" db="EMBL/GenBank/DDBJ databases">
        <title>Genome Sequencing of Three Apophysomyces-Like Fungal Strains Confirms a Novel Fungal Genus in the Mucoromycota with divergent Burkholderia-like Endosymbiotic Bacteria.</title>
        <authorList>
            <person name="Stajich J.E."/>
            <person name="Macias A.M."/>
            <person name="Carter-House D."/>
            <person name="Lovett B."/>
            <person name="Kasson L.R."/>
            <person name="Berry K."/>
            <person name="Grigoriev I."/>
            <person name="Chang Y."/>
            <person name="Spatafora J."/>
            <person name="Kasson M.T."/>
        </authorList>
    </citation>
    <scope>NUCLEOTIDE SEQUENCE</scope>
    <source>
        <strain evidence="5">NRRL A-21654</strain>
    </source>
</reference>
<evidence type="ECO:0000256" key="2">
    <source>
        <dbReference type="SAM" id="Coils"/>
    </source>
</evidence>
<evidence type="ECO:0000256" key="1">
    <source>
        <dbReference type="ARBA" id="ARBA00022737"/>
    </source>
</evidence>
<dbReference type="Proteomes" id="UP000605846">
    <property type="component" value="Unassembled WGS sequence"/>
</dbReference>
<dbReference type="InterPro" id="IPR013724">
    <property type="entry name" value="GIT_SHD"/>
</dbReference>
<dbReference type="GO" id="GO:0005078">
    <property type="term" value="F:MAP-kinase scaffold activity"/>
    <property type="evidence" value="ECO:0007669"/>
    <property type="project" value="TreeGrafter"/>
</dbReference>
<evidence type="ECO:0000313" key="5">
    <source>
        <dbReference type="EMBL" id="KAF7727058.1"/>
    </source>
</evidence>
<accession>A0A8H7ER92</accession>
<dbReference type="EMBL" id="JABAYA010000065">
    <property type="protein sequence ID" value="KAF7727058.1"/>
    <property type="molecule type" value="Genomic_DNA"/>
</dbReference>
<dbReference type="Gene3D" id="1.20.120.330">
    <property type="entry name" value="Nucleotidyltransferases domain 2"/>
    <property type="match status" value="1"/>
</dbReference>
<dbReference type="Pfam" id="PF08518">
    <property type="entry name" value="GIT_SHD"/>
    <property type="match status" value="2"/>
</dbReference>
<dbReference type="OrthoDB" id="5588096at2759"/>
<evidence type="ECO:0000313" key="6">
    <source>
        <dbReference type="Proteomes" id="UP000605846"/>
    </source>
</evidence>
<feature type="region of interest" description="Disordered" evidence="3">
    <location>
        <begin position="1"/>
        <end position="53"/>
    </location>
</feature>
<feature type="region of interest" description="Disordered" evidence="3">
    <location>
        <begin position="218"/>
        <end position="246"/>
    </location>
</feature>
<feature type="compositionally biased region" description="Low complexity" evidence="3">
    <location>
        <begin position="22"/>
        <end position="53"/>
    </location>
</feature>
<dbReference type="InterPro" id="IPR039892">
    <property type="entry name" value="Spa2/Sph1"/>
</dbReference>
<dbReference type="InterPro" id="IPR056439">
    <property type="entry name" value="VBS_C3G9"/>
</dbReference>
<dbReference type="Pfam" id="PF23742">
    <property type="entry name" value="VBS_C3G9"/>
    <property type="match status" value="1"/>
</dbReference>
<name>A0A8H7ER92_9FUNG</name>
<keyword evidence="2" id="KW-0175">Coiled coil</keyword>
<feature type="domain" description="GIT Spa2 homology (SHD)" evidence="4">
    <location>
        <begin position="140"/>
        <end position="170"/>
    </location>
</feature>
<comment type="caution">
    <text evidence="5">The sequence shown here is derived from an EMBL/GenBank/DDBJ whole genome shotgun (WGS) entry which is preliminary data.</text>
</comment>
<dbReference type="AlphaFoldDB" id="A0A8H7ER92"/>
<proteinExistence type="predicted"/>
<feature type="coiled-coil region" evidence="2">
    <location>
        <begin position="341"/>
        <end position="431"/>
    </location>
</feature>
<gene>
    <name evidence="5" type="primary">SPA2</name>
    <name evidence="5" type="ORF">EC973_008021</name>
</gene>
<organism evidence="5 6">
    <name type="scientific">Apophysomyces ossiformis</name>
    <dbReference type="NCBI Taxonomy" id="679940"/>
    <lineage>
        <taxon>Eukaryota</taxon>
        <taxon>Fungi</taxon>
        <taxon>Fungi incertae sedis</taxon>
        <taxon>Mucoromycota</taxon>
        <taxon>Mucoromycotina</taxon>
        <taxon>Mucoromycetes</taxon>
        <taxon>Mucorales</taxon>
        <taxon>Mucorineae</taxon>
        <taxon>Mucoraceae</taxon>
        <taxon>Apophysomyces</taxon>
    </lineage>
</organism>
<protein>
    <submittedName>
        <fullName evidence="5">Component of the polarisome</fullName>
    </submittedName>
</protein>
<evidence type="ECO:0000259" key="4">
    <source>
        <dbReference type="SMART" id="SM00555"/>
    </source>
</evidence>
<dbReference type="InterPro" id="IPR022018">
    <property type="entry name" value="GIT1_C"/>
</dbReference>
<dbReference type="PANTHER" id="PTHR21601">
    <property type="entry name" value="SPA2 PROTEIN"/>
    <property type="match status" value="1"/>
</dbReference>